<dbReference type="InterPro" id="IPR036273">
    <property type="entry name" value="CRAL/TRIO_N_dom_sf"/>
</dbReference>
<name>A0A7S4UWI1_9STRA</name>
<evidence type="ECO:0000259" key="2">
    <source>
        <dbReference type="PROSITE" id="PS50191"/>
    </source>
</evidence>
<dbReference type="InterPro" id="IPR001251">
    <property type="entry name" value="CRAL-TRIO_dom"/>
</dbReference>
<dbReference type="InterPro" id="IPR036865">
    <property type="entry name" value="CRAL-TRIO_dom_sf"/>
</dbReference>
<dbReference type="PROSITE" id="PS50191">
    <property type="entry name" value="CRAL_TRIO"/>
    <property type="match status" value="1"/>
</dbReference>
<accession>A0A7S4UWI1</accession>
<dbReference type="PANTHER" id="PTHR45824">
    <property type="entry name" value="GH16843P"/>
    <property type="match status" value="1"/>
</dbReference>
<dbReference type="SUPFAM" id="SSF52087">
    <property type="entry name" value="CRAL/TRIO domain"/>
    <property type="match status" value="1"/>
</dbReference>
<dbReference type="CDD" id="cd00170">
    <property type="entry name" value="SEC14"/>
    <property type="match status" value="1"/>
</dbReference>
<evidence type="ECO:0000313" key="3">
    <source>
        <dbReference type="EMBL" id="CAE4593843.1"/>
    </source>
</evidence>
<dbReference type="SUPFAM" id="SSF46938">
    <property type="entry name" value="CRAL/TRIO N-terminal domain"/>
    <property type="match status" value="1"/>
</dbReference>
<gene>
    <name evidence="3" type="ORF">DBRI00130_LOCUS7903</name>
</gene>
<proteinExistence type="predicted"/>
<dbReference type="InterPro" id="IPR052578">
    <property type="entry name" value="PI_Transfer_CRAL-TRIO"/>
</dbReference>
<dbReference type="SMART" id="SM00516">
    <property type="entry name" value="SEC14"/>
    <property type="match status" value="1"/>
</dbReference>
<dbReference type="PANTHER" id="PTHR45824:SF29">
    <property type="entry name" value="GH16843P"/>
    <property type="match status" value="1"/>
</dbReference>
<dbReference type="Gene3D" id="3.40.525.10">
    <property type="entry name" value="CRAL-TRIO lipid binding domain"/>
    <property type="match status" value="1"/>
</dbReference>
<dbReference type="EMBL" id="HBNS01009803">
    <property type="protein sequence ID" value="CAE4593843.1"/>
    <property type="molecule type" value="Transcribed_RNA"/>
</dbReference>
<evidence type="ECO:0000256" key="1">
    <source>
        <dbReference type="SAM" id="MobiDB-lite"/>
    </source>
</evidence>
<dbReference type="Pfam" id="PF00650">
    <property type="entry name" value="CRAL_TRIO"/>
    <property type="match status" value="1"/>
</dbReference>
<organism evidence="3">
    <name type="scientific">Ditylum brightwellii</name>
    <dbReference type="NCBI Taxonomy" id="49249"/>
    <lineage>
        <taxon>Eukaryota</taxon>
        <taxon>Sar</taxon>
        <taxon>Stramenopiles</taxon>
        <taxon>Ochrophyta</taxon>
        <taxon>Bacillariophyta</taxon>
        <taxon>Mediophyceae</taxon>
        <taxon>Lithodesmiophycidae</taxon>
        <taxon>Lithodesmiales</taxon>
        <taxon>Lithodesmiaceae</taxon>
        <taxon>Ditylum</taxon>
    </lineage>
</organism>
<dbReference type="AlphaFoldDB" id="A0A7S4UWI1"/>
<reference evidence="3" key="1">
    <citation type="submission" date="2021-01" db="EMBL/GenBank/DDBJ databases">
        <authorList>
            <person name="Corre E."/>
            <person name="Pelletier E."/>
            <person name="Niang G."/>
            <person name="Scheremetjew M."/>
            <person name="Finn R."/>
            <person name="Kale V."/>
            <person name="Holt S."/>
            <person name="Cochrane G."/>
            <person name="Meng A."/>
            <person name="Brown T."/>
            <person name="Cohen L."/>
        </authorList>
    </citation>
    <scope>NUCLEOTIDE SEQUENCE</scope>
    <source>
        <strain evidence="3">GSO104</strain>
    </source>
</reference>
<dbReference type="GO" id="GO:0008526">
    <property type="term" value="F:phosphatidylinositol transfer activity"/>
    <property type="evidence" value="ECO:0007669"/>
    <property type="project" value="TreeGrafter"/>
</dbReference>
<feature type="domain" description="CRAL-TRIO" evidence="2">
    <location>
        <begin position="125"/>
        <end position="274"/>
    </location>
</feature>
<sequence>MTVTTMDETNEEKKTGELPENEGNVITLVGEKSQLSEEVERKGCEEILAALNEDEKSRLSDEHMALRHLRAEKGDAKLAIKKLKKALQWRKEFGVDKIKNAFSKNGDQEMRSVMTLENETGKCYVRGYDKEGRAVFYMRPVLENTKEEINQMRQLVYHVERAIACTARKSGLEKFNIVIDYKGFRLRDAPPMSTSKHTLEILQDYYPERLHRAYMFNPPFIFRTFWNLIKAFVDPVTKQKIVFCHGKAGLVEMADKFDMSTVEDFTGGTAGELRAFDSQEYLASTPFDHTFDEA</sequence>
<protein>
    <recommendedName>
        <fullName evidence="2">CRAL-TRIO domain-containing protein</fullName>
    </recommendedName>
</protein>
<feature type="region of interest" description="Disordered" evidence="1">
    <location>
        <begin position="1"/>
        <end position="24"/>
    </location>
</feature>